<dbReference type="NCBIfam" id="TIGR00977">
    <property type="entry name" value="citramal_synth"/>
    <property type="match status" value="1"/>
</dbReference>
<dbReference type="Gene3D" id="1.10.238.260">
    <property type="match status" value="1"/>
</dbReference>
<evidence type="ECO:0000313" key="12">
    <source>
        <dbReference type="Proteomes" id="UP000279422"/>
    </source>
</evidence>
<evidence type="ECO:0000256" key="4">
    <source>
        <dbReference type="ARBA" id="ARBA00022624"/>
    </source>
</evidence>
<comment type="similarity">
    <text evidence="2 9">Belongs to the alpha-IPM synthase/homocitrate synthase family.</text>
</comment>
<dbReference type="Pfam" id="PF22617">
    <property type="entry name" value="HCS_D2"/>
    <property type="match status" value="1"/>
</dbReference>
<dbReference type="PROSITE" id="PS00815">
    <property type="entry name" value="AIPM_HOMOCIT_SYNTH_1"/>
    <property type="match status" value="1"/>
</dbReference>
<dbReference type="InterPro" id="IPR013785">
    <property type="entry name" value="Aldolase_TIM"/>
</dbReference>
<dbReference type="GO" id="GO:0043714">
    <property type="term" value="F:(R)-citramalate synthase activity"/>
    <property type="evidence" value="ECO:0007669"/>
    <property type="project" value="UniProtKB-UniRule"/>
</dbReference>
<dbReference type="PROSITE" id="PS00816">
    <property type="entry name" value="AIPM_HOMOCIT_SYNTH_2"/>
    <property type="match status" value="1"/>
</dbReference>
<dbReference type="InterPro" id="IPR005675">
    <property type="entry name" value="Citramal_synthase"/>
</dbReference>
<dbReference type="PANTHER" id="PTHR43538:SF1">
    <property type="entry name" value="(R)-CITRAMALATE SYNTHASE"/>
    <property type="match status" value="1"/>
</dbReference>
<evidence type="ECO:0000313" key="11">
    <source>
        <dbReference type="EMBL" id="RLE09843.1"/>
    </source>
</evidence>
<gene>
    <name evidence="11" type="ORF">DRJ00_03210</name>
</gene>
<dbReference type="SMART" id="SM00917">
    <property type="entry name" value="LeuA_dimer"/>
    <property type="match status" value="1"/>
</dbReference>
<dbReference type="UniPathway" id="UPA00047">
    <property type="reaction ID" value="UER00066"/>
</dbReference>
<dbReference type="InterPro" id="IPR036230">
    <property type="entry name" value="LeuA_allosteric_dom_sf"/>
</dbReference>
<dbReference type="Proteomes" id="UP000279422">
    <property type="component" value="Unassembled WGS sequence"/>
</dbReference>
<protein>
    <recommendedName>
        <fullName evidence="8">Citramalate synthase</fullName>
        <ecNumber evidence="8">2.3.3.21</ecNumber>
    </recommendedName>
</protein>
<dbReference type="Pfam" id="PF08502">
    <property type="entry name" value="LeuA_dimer"/>
    <property type="match status" value="1"/>
</dbReference>
<dbReference type="PROSITE" id="PS50991">
    <property type="entry name" value="PYR_CT"/>
    <property type="match status" value="1"/>
</dbReference>
<dbReference type="AlphaFoldDB" id="A0A497E4G8"/>
<dbReference type="GO" id="GO:0009098">
    <property type="term" value="P:L-leucine biosynthetic process"/>
    <property type="evidence" value="ECO:0007669"/>
    <property type="project" value="InterPro"/>
</dbReference>
<dbReference type="SUPFAM" id="SSF51569">
    <property type="entry name" value="Aldolase"/>
    <property type="match status" value="1"/>
</dbReference>
<keyword evidence="5 9" id="KW-0808">Transferase</keyword>
<proteinExistence type="inferred from homology"/>
<evidence type="ECO:0000259" key="10">
    <source>
        <dbReference type="PROSITE" id="PS50991"/>
    </source>
</evidence>
<keyword evidence="3" id="KW-0028">Amino-acid biosynthesis</keyword>
<comment type="catalytic activity">
    <reaction evidence="7">
        <text>pyruvate + acetyl-CoA + H2O = (3R)-citramalate + CoA + H(+)</text>
        <dbReference type="Rhea" id="RHEA:19045"/>
        <dbReference type="ChEBI" id="CHEBI:15361"/>
        <dbReference type="ChEBI" id="CHEBI:15377"/>
        <dbReference type="ChEBI" id="CHEBI:15378"/>
        <dbReference type="ChEBI" id="CHEBI:30934"/>
        <dbReference type="ChEBI" id="CHEBI:57287"/>
        <dbReference type="ChEBI" id="CHEBI:57288"/>
        <dbReference type="EC" id="2.3.3.21"/>
    </reaction>
</comment>
<evidence type="ECO:0000256" key="2">
    <source>
        <dbReference type="ARBA" id="ARBA00006154"/>
    </source>
</evidence>
<dbReference type="InterPro" id="IPR013709">
    <property type="entry name" value="2-isopropylmalate_synth_dimer"/>
</dbReference>
<evidence type="ECO:0000256" key="8">
    <source>
        <dbReference type="NCBIfam" id="TIGR00977"/>
    </source>
</evidence>
<dbReference type="Gene3D" id="3.30.160.270">
    <property type="match status" value="1"/>
</dbReference>
<evidence type="ECO:0000256" key="6">
    <source>
        <dbReference type="ARBA" id="ARBA00023304"/>
    </source>
</evidence>
<evidence type="ECO:0000256" key="1">
    <source>
        <dbReference type="ARBA" id="ARBA00004743"/>
    </source>
</evidence>
<dbReference type="EC" id="2.3.3.21" evidence="8"/>
<dbReference type="InterPro" id="IPR000891">
    <property type="entry name" value="PYR_CT"/>
</dbReference>
<keyword evidence="4" id="KW-0412">Isoleucine biosynthesis</keyword>
<evidence type="ECO:0000256" key="5">
    <source>
        <dbReference type="ARBA" id="ARBA00022679"/>
    </source>
</evidence>
<dbReference type="InterPro" id="IPR054691">
    <property type="entry name" value="LeuA/HCS_post-cat"/>
</dbReference>
<dbReference type="PANTHER" id="PTHR43538">
    <property type="entry name" value="ALPHA-IPM SYNTHASE/HOMOCITRATE SYNTHASE"/>
    <property type="match status" value="1"/>
</dbReference>
<dbReference type="EMBL" id="QMPZ01000027">
    <property type="protein sequence ID" value="RLE09843.1"/>
    <property type="molecule type" value="Genomic_DNA"/>
</dbReference>
<comment type="caution">
    <text evidence="11">The sequence shown here is derived from an EMBL/GenBank/DDBJ whole genome shotgun (WGS) entry which is preliminary data.</text>
</comment>
<dbReference type="InterPro" id="IPR002034">
    <property type="entry name" value="AIPM/Hcit_synth_CS"/>
</dbReference>
<evidence type="ECO:0000256" key="3">
    <source>
        <dbReference type="ARBA" id="ARBA00022605"/>
    </source>
</evidence>
<evidence type="ECO:0000256" key="7">
    <source>
        <dbReference type="ARBA" id="ARBA00048263"/>
    </source>
</evidence>
<name>A0A497E4G8_UNCAE</name>
<comment type="pathway">
    <text evidence="1">Amino-acid biosynthesis; L-isoleucine biosynthesis; 2-oxobutanoate from pyruvate: step 1/3.</text>
</comment>
<reference evidence="11 12" key="1">
    <citation type="submission" date="2018-06" db="EMBL/GenBank/DDBJ databases">
        <title>Extensive metabolic versatility and redundancy in microbially diverse, dynamic hydrothermal sediments.</title>
        <authorList>
            <person name="Dombrowski N."/>
            <person name="Teske A."/>
            <person name="Baker B.J."/>
        </authorList>
    </citation>
    <scope>NUCLEOTIDE SEQUENCE [LARGE SCALE GENOMIC DNA]</scope>
    <source>
        <strain evidence="11">B47_G16</strain>
    </source>
</reference>
<dbReference type="Gene3D" id="3.20.20.70">
    <property type="entry name" value="Aldolase class I"/>
    <property type="match status" value="1"/>
</dbReference>
<dbReference type="GO" id="GO:0003852">
    <property type="term" value="F:2-isopropylmalate synthase activity"/>
    <property type="evidence" value="ECO:0007669"/>
    <property type="project" value="InterPro"/>
</dbReference>
<dbReference type="Pfam" id="PF00682">
    <property type="entry name" value="HMGL-like"/>
    <property type="match status" value="1"/>
</dbReference>
<sequence length="519" mass="58427">MKVEIYDTTLRDGTQAEGISFSLLDKIEIAKELDKLGLDYIEGGWPGSNPKDIEFFRKINKVSLSKAKICAFGSTRRKDKKVEEDPNILKLAEAETQVVTIFGKSWILHVEKALRTSREENLRMIEDSISFFKKRGRQVIFDAEHFFDGYKDDPEYALKTLEVASETGADCLVLCDTNGGCMPYEIEEIIKKVKERINSPLGIHAHNDAGMAVANTIIAARMGISHIQGTINGYGERCGNADLCSVIPNLKLKLGIDVISDEKLRMLTHLSRFVDELANVSPNTHRPYVGRSAFAHKGGIHVSAMFRDERAYEHIDPALVGNKRKILVSELSGRSNILYKLKERKLGLAEDASITKKILQQIKDLENQGYEFEGADGSFELLVKKTTGEYRKLFEVESFRVTVEKREDERLISEATVKVRIKGKLIHTVAEGNGPVNALDNALRKALDQDYPEIRQMHLSDYKVRILDAKAGTRARTRVLIESSDKKDIWRTVGVSPNIIEASWKALLDSIEYKLLKSV</sequence>
<keyword evidence="6" id="KW-0100">Branched-chain amino acid biosynthesis</keyword>
<evidence type="ECO:0000256" key="9">
    <source>
        <dbReference type="RuleBase" id="RU003523"/>
    </source>
</evidence>
<dbReference type="GO" id="GO:0009097">
    <property type="term" value="P:isoleucine biosynthetic process"/>
    <property type="evidence" value="ECO:0007669"/>
    <property type="project" value="UniProtKB-UniRule"/>
</dbReference>
<feature type="domain" description="Pyruvate carboxyltransferase" evidence="10">
    <location>
        <begin position="3"/>
        <end position="265"/>
    </location>
</feature>
<dbReference type="CDD" id="cd07941">
    <property type="entry name" value="DRE_TIM_LeuA3"/>
    <property type="match status" value="1"/>
</dbReference>
<dbReference type="SUPFAM" id="SSF110921">
    <property type="entry name" value="2-isopropylmalate synthase LeuA, allosteric (dimerisation) domain"/>
    <property type="match status" value="1"/>
</dbReference>
<organism evidence="11 12">
    <name type="scientific">Aerophobetes bacterium</name>
    <dbReference type="NCBI Taxonomy" id="2030807"/>
    <lineage>
        <taxon>Bacteria</taxon>
        <taxon>Candidatus Aerophobota</taxon>
    </lineage>
</organism>
<accession>A0A497E4G8</accession>